<comment type="caution">
    <text evidence="1">The sequence shown here is derived from an EMBL/GenBank/DDBJ whole genome shotgun (WGS) entry which is preliminary data.</text>
</comment>
<dbReference type="EMBL" id="CAKOGP040000641">
    <property type="protein sequence ID" value="CAJ1937406.1"/>
    <property type="molecule type" value="Genomic_DNA"/>
</dbReference>
<feature type="non-terminal residue" evidence="1">
    <location>
        <position position="675"/>
    </location>
</feature>
<keyword evidence="2" id="KW-1185">Reference proteome</keyword>
<organism evidence="1 2">
    <name type="scientific">Cylindrotheca closterium</name>
    <dbReference type="NCBI Taxonomy" id="2856"/>
    <lineage>
        <taxon>Eukaryota</taxon>
        <taxon>Sar</taxon>
        <taxon>Stramenopiles</taxon>
        <taxon>Ochrophyta</taxon>
        <taxon>Bacillariophyta</taxon>
        <taxon>Bacillariophyceae</taxon>
        <taxon>Bacillariophycidae</taxon>
        <taxon>Bacillariales</taxon>
        <taxon>Bacillariaceae</taxon>
        <taxon>Cylindrotheca</taxon>
    </lineage>
</organism>
<evidence type="ECO:0000313" key="1">
    <source>
        <dbReference type="EMBL" id="CAJ1937406.1"/>
    </source>
</evidence>
<dbReference type="AlphaFoldDB" id="A0AAD2FGN6"/>
<dbReference type="Proteomes" id="UP001295423">
    <property type="component" value="Unassembled WGS sequence"/>
</dbReference>
<name>A0AAD2FGN6_9STRA</name>
<proteinExistence type="predicted"/>
<feature type="non-terminal residue" evidence="1">
    <location>
        <position position="1"/>
    </location>
</feature>
<protein>
    <submittedName>
        <fullName evidence="1">Uncharacterized protein</fullName>
    </submittedName>
</protein>
<evidence type="ECO:0000313" key="2">
    <source>
        <dbReference type="Proteomes" id="UP001295423"/>
    </source>
</evidence>
<reference evidence="1" key="1">
    <citation type="submission" date="2023-08" db="EMBL/GenBank/DDBJ databases">
        <authorList>
            <person name="Audoor S."/>
            <person name="Bilcke G."/>
        </authorList>
    </citation>
    <scope>NUCLEOTIDE SEQUENCE</scope>
</reference>
<gene>
    <name evidence="1" type="ORF">CYCCA115_LOCUS5643</name>
</gene>
<sequence>MPERSTETNVVLEKLRAVASNRDCWPFLEQAVNSTDSRTFVEADLEGWRREYDPDIGETLLESLQGANLRSGLTSLVIVDSFKVPTIVLCLFVHVLGRNTDGKLIACQADVNGKRFVPCSGAGKRPDDSVCSAMAVPYLLDEPPDEETDAEDVCRILPMRYEETILYGKQMSSVASGNVTSRQILSVFEILFGQAPEDVEDESPPKLLGFLLKCIEDSFQLLESSGHGWIKLLMAIVCGTLAVGPRDGLELLNDLQITNVPSFTLALFSSMIPIKLGFLSGEVPIAQVHSFLVQQNAVCGNTAATKILQQSNSNAISCIAMKRISNTRIEGERGRNVTGSLQDFCLEILLEQRTKANCLQEENKGYTKGFEAFLELVACQIDKGAKHNPHLRNIFEAYRTKQREQGTNTDGDEWKAQIVGKYKKRYRKANGFAGGEGPKDISILLMILTEFHDKKGAKAMGEFLCTDYGKLFLPSGSVANADLDLTQFRGKWNTLHHIRIECATQILRIYEAQDDRGKLRDWKPQSHRFGRRLAPKVLSMVAKHGTDVRIPIKWEADFPVFSKVLKVCKHGTLHAILLGLLKAIVLSNVNDNDVIGPVSYGNTILESGDLAKTEVDKMELGKLFKYGGHHTSPFKLVAFVISGDHDDLLQMIEDAIKHEKNDKEINRDLKQQKRD</sequence>
<accession>A0AAD2FGN6</accession>